<dbReference type="SMART" id="SM00714">
    <property type="entry name" value="LITAF"/>
    <property type="match status" value="1"/>
</dbReference>
<dbReference type="AlphaFoldDB" id="A0A9W8I4M2"/>
<feature type="compositionally biased region" description="Basic and acidic residues" evidence="1">
    <location>
        <begin position="206"/>
        <end position="217"/>
    </location>
</feature>
<keyword evidence="4" id="KW-1185">Reference proteome</keyword>
<feature type="region of interest" description="Disordered" evidence="1">
    <location>
        <begin position="206"/>
        <end position="232"/>
    </location>
</feature>
<dbReference type="Pfam" id="PF10601">
    <property type="entry name" value="zf-LITAF-like"/>
    <property type="match status" value="1"/>
</dbReference>
<evidence type="ECO:0000259" key="2">
    <source>
        <dbReference type="PROSITE" id="PS51837"/>
    </source>
</evidence>
<accession>A0A9W8I4M2</accession>
<feature type="compositionally biased region" description="Basic residues" evidence="1">
    <location>
        <begin position="97"/>
        <end position="109"/>
    </location>
</feature>
<evidence type="ECO:0000256" key="1">
    <source>
        <dbReference type="SAM" id="MobiDB-lite"/>
    </source>
</evidence>
<organism evidence="3 4">
    <name type="scientific">Coemansia brasiliensis</name>
    <dbReference type="NCBI Taxonomy" id="2650707"/>
    <lineage>
        <taxon>Eukaryota</taxon>
        <taxon>Fungi</taxon>
        <taxon>Fungi incertae sedis</taxon>
        <taxon>Zoopagomycota</taxon>
        <taxon>Kickxellomycotina</taxon>
        <taxon>Kickxellomycetes</taxon>
        <taxon>Kickxellales</taxon>
        <taxon>Kickxellaceae</taxon>
        <taxon>Coemansia</taxon>
    </lineage>
</organism>
<dbReference type="InterPro" id="IPR006629">
    <property type="entry name" value="LITAF"/>
</dbReference>
<comment type="caution">
    <text evidence="3">The sequence shown here is derived from an EMBL/GenBank/DDBJ whole genome shotgun (WGS) entry which is preliminary data.</text>
</comment>
<feature type="domain" description="LITAF" evidence="2">
    <location>
        <begin position="215"/>
        <end position="309"/>
    </location>
</feature>
<dbReference type="PROSITE" id="PS51837">
    <property type="entry name" value="LITAF"/>
    <property type="match status" value="1"/>
</dbReference>
<proteinExistence type="predicted"/>
<dbReference type="OrthoDB" id="5554442at2759"/>
<reference evidence="3" key="1">
    <citation type="submission" date="2022-07" db="EMBL/GenBank/DDBJ databases">
        <title>Phylogenomic reconstructions and comparative analyses of Kickxellomycotina fungi.</title>
        <authorList>
            <person name="Reynolds N.K."/>
            <person name="Stajich J.E."/>
            <person name="Barry K."/>
            <person name="Grigoriev I.V."/>
            <person name="Crous P."/>
            <person name="Smith M.E."/>
        </authorList>
    </citation>
    <scope>NUCLEOTIDE SEQUENCE</scope>
    <source>
        <strain evidence="3">NRRL 1566</strain>
    </source>
</reference>
<evidence type="ECO:0000313" key="4">
    <source>
        <dbReference type="Proteomes" id="UP001139887"/>
    </source>
</evidence>
<protein>
    <recommendedName>
        <fullName evidence="2">LITAF domain-containing protein</fullName>
    </recommendedName>
</protein>
<feature type="region of interest" description="Disordered" evidence="1">
    <location>
        <begin position="72"/>
        <end position="131"/>
    </location>
</feature>
<dbReference type="Proteomes" id="UP001139887">
    <property type="component" value="Unassembled WGS sequence"/>
</dbReference>
<evidence type="ECO:0000313" key="3">
    <source>
        <dbReference type="EMBL" id="KAJ2847658.1"/>
    </source>
</evidence>
<gene>
    <name evidence="3" type="ORF">IWW36_003743</name>
</gene>
<sequence>MSVSGPAPSKRIPTTQKLRKAFKSSAFIPPEWQFANNADGVIGLITEVVMAVDRQQMFQSDQNAELRQHIHHNGGSQRARGLGQSNTQHRSTSRGQHGQRHKKHHHHRSGHEGSRGIQSGHQQHPAIHYDPGQHYSYQHEYYPYDGYQNNYQYNGYPNGSYPNNDYHYNGGMAGYDPRHSADYDHRHHQSRELQEEATSQVSILDDRHSVFSKETTRKRSLPRGTRAVTSDAPVATKCPRCKESVMTVIKRHTGGKNIAATAAVAAAGVAVNAPATLLPLALAVLDLGSLKRKAHHCPYCDYKMGKHVTITIPRE</sequence>
<name>A0A9W8I4M2_9FUNG</name>
<dbReference type="EMBL" id="JANBUW010000281">
    <property type="protein sequence ID" value="KAJ2847658.1"/>
    <property type="molecule type" value="Genomic_DNA"/>
</dbReference>